<protein>
    <submittedName>
        <fullName evidence="1">Uncharacterized protein</fullName>
    </submittedName>
</protein>
<dbReference type="EMBL" id="KY630187">
    <property type="protein sequence ID" value="AQW88546.1"/>
    <property type="molecule type" value="Genomic_DNA"/>
</dbReference>
<name>A0A1S6U9Y4_9CAUD</name>
<gene>
    <name evidence="1" type="ORF">BF_0021</name>
</gene>
<evidence type="ECO:0000313" key="1">
    <source>
        <dbReference type="EMBL" id="AQW88546.1"/>
    </source>
</evidence>
<organism evidence="1 2">
    <name type="scientific">Serratia phage BF</name>
    <dbReference type="NCBI Taxonomy" id="1962671"/>
    <lineage>
        <taxon>Viruses</taxon>
        <taxon>Duplodnaviria</taxon>
        <taxon>Heunggongvirae</taxon>
        <taxon>Uroviricota</taxon>
        <taxon>Caudoviricetes</taxon>
        <taxon>Eneladusvirus</taxon>
        <taxon>Eneladusvirus BF</taxon>
    </lineage>
</organism>
<keyword evidence="2" id="KW-1185">Reference proteome</keyword>
<dbReference type="Proteomes" id="UP000221837">
    <property type="component" value="Genome"/>
</dbReference>
<proteinExistence type="predicted"/>
<evidence type="ECO:0000313" key="2">
    <source>
        <dbReference type="Proteomes" id="UP000221837"/>
    </source>
</evidence>
<sequence length="51" mass="5606">MRVEPISRIIKLASSTVKNEYPKNIVDSTSSTVVHLGQATTGCYDKRGLIK</sequence>
<reference evidence="1" key="1">
    <citation type="submission" date="2017-02" db="EMBL/GenBank/DDBJ databases">
        <title>Genome sequence of Serratia marcescens phage BF.</title>
        <authorList>
            <person name="Casey E."/>
            <person name="Fitzgerald B."/>
            <person name="Mahony J."/>
            <person name="Lugli G."/>
            <person name="Ventura M."/>
            <person name="van Sinderen D."/>
        </authorList>
    </citation>
    <scope>NUCLEOTIDE SEQUENCE [LARGE SCALE GENOMIC DNA]</scope>
</reference>
<accession>A0A1S6U9Y4</accession>